<dbReference type="GO" id="GO:0052718">
    <property type="term" value="C:tRNA-specific adenosine-34 deaminase complex"/>
    <property type="evidence" value="ECO:0007669"/>
    <property type="project" value="EnsemblFungi"/>
</dbReference>
<dbReference type="HOGENOM" id="CLU_025810_8_1_1"/>
<dbReference type="FunCoup" id="H2AVC0">
    <property type="interactions" value="554"/>
</dbReference>
<keyword evidence="6" id="KW-0378">Hydrolase</keyword>
<dbReference type="GO" id="GO:0008270">
    <property type="term" value="F:zinc ion binding"/>
    <property type="evidence" value="ECO:0007669"/>
    <property type="project" value="InterPro"/>
</dbReference>
<dbReference type="Pfam" id="PF00383">
    <property type="entry name" value="dCMP_cyt_deam_1"/>
    <property type="match status" value="1"/>
</dbReference>
<dbReference type="STRING" id="1071382.H2AVC0"/>
<evidence type="ECO:0000256" key="7">
    <source>
        <dbReference type="ARBA" id="ARBA00022833"/>
    </source>
</evidence>
<evidence type="ECO:0000256" key="1">
    <source>
        <dbReference type="ARBA" id="ARBA00001947"/>
    </source>
</evidence>
<feature type="domain" description="CMP/dCMP-type deaminase" evidence="9">
    <location>
        <begin position="7"/>
        <end position="123"/>
    </location>
</feature>
<evidence type="ECO:0000259" key="9">
    <source>
        <dbReference type="PROSITE" id="PS51747"/>
    </source>
</evidence>
<dbReference type="Proteomes" id="UP000005220">
    <property type="component" value="Chromosome 5"/>
</dbReference>
<dbReference type="CDD" id="cd01285">
    <property type="entry name" value="nucleoside_deaminase"/>
    <property type="match status" value="1"/>
</dbReference>
<dbReference type="InParanoid" id="H2AVC0"/>
<comment type="cofactor">
    <cofactor evidence="1">
        <name>Zn(2+)</name>
        <dbReference type="ChEBI" id="CHEBI:29105"/>
    </cofactor>
</comment>
<dbReference type="AlphaFoldDB" id="H2AVC0"/>
<dbReference type="EC" id="3.5.4.33" evidence="3"/>
<dbReference type="PROSITE" id="PS00903">
    <property type="entry name" value="CYT_DCMP_DEAMINASES_1"/>
    <property type="match status" value="1"/>
</dbReference>
<keyword evidence="11" id="KW-1185">Reference proteome</keyword>
<dbReference type="InterPro" id="IPR016192">
    <property type="entry name" value="APOBEC/CMP_deaminase_Zn-bd"/>
</dbReference>
<reference evidence="10 11" key="1">
    <citation type="journal article" date="2011" name="Proc. Natl. Acad. Sci. U.S.A.">
        <title>Evolutionary erosion of yeast sex chromosomes by mating-type switching accidents.</title>
        <authorList>
            <person name="Gordon J.L."/>
            <person name="Armisen D."/>
            <person name="Proux-Wera E."/>
            <person name="Oheigeartaigh S.S."/>
            <person name="Byrne K.P."/>
            <person name="Wolfe K.H."/>
        </authorList>
    </citation>
    <scope>NUCLEOTIDE SEQUENCE [LARGE SCALE GENOMIC DNA]</scope>
    <source>
        <strain evidence="11">ATCC 22294 / BCRC 22015 / CBS 2517 / CECT 1963 / NBRC 1671 / NRRL Y-8276</strain>
    </source>
</reference>
<comment type="catalytic activity">
    <reaction evidence="8">
        <text>adenosine(34) in tRNA + H2O + H(+) = inosine(34) in tRNA + NH4(+)</text>
        <dbReference type="Rhea" id="RHEA:43168"/>
        <dbReference type="Rhea" id="RHEA-COMP:10373"/>
        <dbReference type="Rhea" id="RHEA-COMP:10374"/>
        <dbReference type="ChEBI" id="CHEBI:15377"/>
        <dbReference type="ChEBI" id="CHEBI:15378"/>
        <dbReference type="ChEBI" id="CHEBI:28938"/>
        <dbReference type="ChEBI" id="CHEBI:74411"/>
        <dbReference type="ChEBI" id="CHEBI:82852"/>
        <dbReference type="EC" id="3.5.4.33"/>
    </reaction>
</comment>
<sequence>MENDANGVHFSHMRTAIKLAKYALDHGETPVACIFVHSPTNKIVAYGLNDTNNSLSGIAHAEFIGIDQIKAKFGVDRLLDVFKDLVLYVTVEPCIMCASALKQLGIQKVIFGCGNERFGGNGTILSINKDDSTRSPSGLVYESFPGIFRKEAVMLLRYFYVKENDHAPTPRNKSDRNLDTETFPDMEWSKYVERSQFAQEFGSQYLEIFDCNQDLPQFSTVDCDLIDNPCDDIINYLETQINSFHLDNIHKKIKLAK</sequence>
<dbReference type="GO" id="GO:0005634">
    <property type="term" value="C:nucleus"/>
    <property type="evidence" value="ECO:0007669"/>
    <property type="project" value="TreeGrafter"/>
</dbReference>
<evidence type="ECO:0000313" key="10">
    <source>
        <dbReference type="EMBL" id="CCF58320.1"/>
    </source>
</evidence>
<evidence type="ECO:0000256" key="4">
    <source>
        <dbReference type="ARBA" id="ARBA00022694"/>
    </source>
</evidence>
<dbReference type="InterPro" id="IPR016193">
    <property type="entry name" value="Cytidine_deaminase-like"/>
</dbReference>
<dbReference type="PROSITE" id="PS51747">
    <property type="entry name" value="CYT_DCMP_DEAMINASES_2"/>
    <property type="match status" value="1"/>
</dbReference>
<dbReference type="Gene3D" id="3.40.140.10">
    <property type="entry name" value="Cytidine Deaminase, domain 2"/>
    <property type="match status" value="1"/>
</dbReference>
<dbReference type="eggNOG" id="KOG1018">
    <property type="taxonomic scope" value="Eukaryota"/>
</dbReference>
<keyword evidence="5" id="KW-0479">Metal-binding</keyword>
<comment type="similarity">
    <text evidence="2">Belongs to the cytidine and deoxycytidylate deaminase family. ADAT2 subfamily.</text>
</comment>
<dbReference type="SUPFAM" id="SSF53927">
    <property type="entry name" value="Cytidine deaminase-like"/>
    <property type="match status" value="1"/>
</dbReference>
<evidence type="ECO:0000256" key="3">
    <source>
        <dbReference type="ARBA" id="ARBA00012740"/>
    </source>
</evidence>
<dbReference type="GO" id="GO:0005737">
    <property type="term" value="C:cytoplasm"/>
    <property type="evidence" value="ECO:0007669"/>
    <property type="project" value="TreeGrafter"/>
</dbReference>
<evidence type="ECO:0000256" key="6">
    <source>
        <dbReference type="ARBA" id="ARBA00022801"/>
    </source>
</evidence>
<dbReference type="GeneID" id="13882899"/>
<evidence type="ECO:0000256" key="2">
    <source>
        <dbReference type="ARBA" id="ARBA00010669"/>
    </source>
</evidence>
<dbReference type="EMBL" id="HE650825">
    <property type="protein sequence ID" value="CCF58320.1"/>
    <property type="molecule type" value="Genomic_DNA"/>
</dbReference>
<dbReference type="RefSeq" id="XP_003957455.1">
    <property type="nucleotide sequence ID" value="XM_003957406.1"/>
</dbReference>
<dbReference type="GO" id="GO:0002100">
    <property type="term" value="P:tRNA wobble adenosine to inosine editing"/>
    <property type="evidence" value="ECO:0007669"/>
    <property type="project" value="EnsemblFungi"/>
</dbReference>
<name>H2AVC0_KAZAF</name>
<dbReference type="FunFam" id="3.40.140.10:FF:000039">
    <property type="entry name" value="tRNA-specific adenosine deaminase"/>
    <property type="match status" value="1"/>
</dbReference>
<dbReference type="InterPro" id="IPR002125">
    <property type="entry name" value="CMP_dCMP_dom"/>
</dbReference>
<keyword evidence="4" id="KW-0819">tRNA processing</keyword>
<dbReference type="PANTHER" id="PTHR11079">
    <property type="entry name" value="CYTOSINE DEAMINASE FAMILY MEMBER"/>
    <property type="match status" value="1"/>
</dbReference>
<dbReference type="KEGG" id="kaf:KAFR_0E01660"/>
<accession>H2AVC0</accession>
<protein>
    <recommendedName>
        <fullName evidence="3">tRNA(adenine(34)) deaminase</fullName>
        <ecNumber evidence="3">3.5.4.33</ecNumber>
    </recommendedName>
</protein>
<dbReference type="OrthoDB" id="1701769at2759"/>
<evidence type="ECO:0000256" key="5">
    <source>
        <dbReference type="ARBA" id="ARBA00022723"/>
    </source>
</evidence>
<dbReference type="GO" id="GO:0052717">
    <property type="term" value="F:tRNA-specific adenosine-34 deaminase activity"/>
    <property type="evidence" value="ECO:0007669"/>
    <property type="project" value="UniProtKB-EC"/>
</dbReference>
<evidence type="ECO:0000256" key="8">
    <source>
        <dbReference type="ARBA" id="ARBA00048045"/>
    </source>
</evidence>
<proteinExistence type="inferred from homology"/>
<organism evidence="10 11">
    <name type="scientific">Kazachstania africana (strain ATCC 22294 / BCRC 22015 / CBS 2517 / CECT 1963 / NBRC 1671 / NRRL Y-8276)</name>
    <name type="common">Yeast</name>
    <name type="synonym">Kluyveromyces africanus</name>
    <dbReference type="NCBI Taxonomy" id="1071382"/>
    <lineage>
        <taxon>Eukaryota</taxon>
        <taxon>Fungi</taxon>
        <taxon>Dikarya</taxon>
        <taxon>Ascomycota</taxon>
        <taxon>Saccharomycotina</taxon>
        <taxon>Saccharomycetes</taxon>
        <taxon>Saccharomycetales</taxon>
        <taxon>Saccharomycetaceae</taxon>
        <taxon>Kazachstania</taxon>
    </lineage>
</organism>
<evidence type="ECO:0000313" key="11">
    <source>
        <dbReference type="Proteomes" id="UP000005220"/>
    </source>
</evidence>
<gene>
    <name evidence="10" type="primary">KAFR0E01660</name>
    <name evidence="10" type="ORF">KAFR_0E01660</name>
</gene>
<keyword evidence="7" id="KW-0862">Zinc</keyword>
<dbReference type="PANTHER" id="PTHR11079:SF149">
    <property type="entry name" value="TRNA-SPECIFIC ADENOSINE DEAMINASE 2"/>
    <property type="match status" value="1"/>
</dbReference>